<keyword evidence="2" id="KW-1185">Reference proteome</keyword>
<evidence type="ECO:0000313" key="2">
    <source>
        <dbReference type="Proteomes" id="UP001163324"/>
    </source>
</evidence>
<accession>A0ACC0V0X1</accession>
<proteinExistence type="predicted"/>
<evidence type="ECO:0000313" key="1">
    <source>
        <dbReference type="EMBL" id="KAI9900045.1"/>
    </source>
</evidence>
<dbReference type="Proteomes" id="UP001163324">
    <property type="component" value="Chromosome 4"/>
</dbReference>
<gene>
    <name evidence="1" type="ORF">N3K66_004307</name>
</gene>
<sequence length="829" mass="89534">MSNMASETAPSLPKEGSAGKKRGIAVLIAIPLILLCGLAGLAALPGKSSGGGSGRGPDNAITDDSYFYGLGEAVYPSPNGTGMGDWSGAYEKAKRMVDGMTLDDKIKLTAGVKGDNGCPGRIPAIDSVDFPGLCLADAGQGVRATDFVSSFPSGIHVGASWNKNLTYKRGAAMASEFKIKGANVLLGPVVGPMGRVVLGGRNWEGFTPDPYLAGSLVYESTKGIQDQGVITSTKHFIANEQETNRNPRDGVESVSSNIDDRTMHELYLWPFQDAVKAGTGNIMCSYQRINNSYGCANSKTMNGLLKTELGFQGFVVSDWGAQHAGVATALSGMDMAMPGAGDFWGEKLKEAVKNGTIPESRISDMAMRIIAPWYQMKQDSDFPDPGIGMPADISKPHKIVDARDPDAQDVIFDGAVEGHVLVKNDKETLPLKSPKVISVYGYSARSPDVFAPTAGDAQSYAWDFGTQAVNPEEVWSGFSGREWSNFSTIAEGGTLIHGGGSGATTPALFTSPFEALQMRAKQNRTALYHDFVSADPLVNAASDACLVFGNAWASESYDRPAARDDFTDDLIKHVADQCNKTIVVFHNAGIRLVDQIIDHPNVSAIIFAHLPGQESGPALVSLLYGDDNFSGKLPYTVAKNESDYGPLLEPDEPDNEYVNFPQSDFDEGVYIDYRYFDEEDIEPRYEFGFGLSYTSFALSDLSIDRSDDKNTNASFAEWPTGEIRVGGQEDLWDELITVSAKLENTGDVTGAEVAQLYLGIPNSPAKQLRGFEKVSLGAGEEEQVEFTLTRRDLSVWSVEEQMWRLQRGKYRAFVGRSSRDLPLVGEFSI</sequence>
<organism evidence="1 2">
    <name type="scientific">Trichothecium roseum</name>
    <dbReference type="NCBI Taxonomy" id="47278"/>
    <lineage>
        <taxon>Eukaryota</taxon>
        <taxon>Fungi</taxon>
        <taxon>Dikarya</taxon>
        <taxon>Ascomycota</taxon>
        <taxon>Pezizomycotina</taxon>
        <taxon>Sordariomycetes</taxon>
        <taxon>Hypocreomycetidae</taxon>
        <taxon>Hypocreales</taxon>
        <taxon>Hypocreales incertae sedis</taxon>
        <taxon>Trichothecium</taxon>
    </lineage>
</organism>
<name>A0ACC0V0X1_9HYPO</name>
<dbReference type="EMBL" id="CM047943">
    <property type="protein sequence ID" value="KAI9900045.1"/>
    <property type="molecule type" value="Genomic_DNA"/>
</dbReference>
<protein>
    <submittedName>
        <fullName evidence="1">Uncharacterized protein</fullName>
    </submittedName>
</protein>
<reference evidence="1" key="1">
    <citation type="submission" date="2022-10" db="EMBL/GenBank/DDBJ databases">
        <title>Complete Genome of Trichothecium roseum strain YXFP-22015, a Plant Pathogen Isolated from Citrus.</title>
        <authorList>
            <person name="Wang Y."/>
            <person name="Zhu L."/>
        </authorList>
    </citation>
    <scope>NUCLEOTIDE SEQUENCE</scope>
    <source>
        <strain evidence="1">YXFP-22015</strain>
    </source>
</reference>
<comment type="caution">
    <text evidence="1">The sequence shown here is derived from an EMBL/GenBank/DDBJ whole genome shotgun (WGS) entry which is preliminary data.</text>
</comment>